<comment type="subcellular location">
    <subcellularLocation>
        <location evidence="1">Mitochondrion</location>
    </subcellularLocation>
</comment>
<protein>
    <recommendedName>
        <fullName evidence="6">Large ribosomal subunit protein uL4m</fullName>
    </recommendedName>
    <alternativeName>
        <fullName evidence="7">39S ribosomal protein L4, mitochondrial</fullName>
    </alternativeName>
</protein>
<evidence type="ECO:0000313" key="8">
    <source>
        <dbReference type="Proteomes" id="UP000046395"/>
    </source>
</evidence>
<keyword evidence="8" id="KW-1185">Reference proteome</keyword>
<evidence type="ECO:0000256" key="5">
    <source>
        <dbReference type="ARBA" id="ARBA00023274"/>
    </source>
</evidence>
<dbReference type="GO" id="GO:0003735">
    <property type="term" value="F:structural constituent of ribosome"/>
    <property type="evidence" value="ECO:0007669"/>
    <property type="project" value="InterPro"/>
</dbReference>
<dbReference type="Pfam" id="PF00573">
    <property type="entry name" value="Ribosomal_L4"/>
    <property type="match status" value="1"/>
</dbReference>
<evidence type="ECO:0000256" key="2">
    <source>
        <dbReference type="ARBA" id="ARBA00010528"/>
    </source>
</evidence>
<proteinExistence type="inferred from homology"/>
<dbReference type="GO" id="GO:0005743">
    <property type="term" value="C:mitochondrial inner membrane"/>
    <property type="evidence" value="ECO:0007669"/>
    <property type="project" value="UniProtKB-ARBA"/>
</dbReference>
<dbReference type="GO" id="GO:1990904">
    <property type="term" value="C:ribonucleoprotein complex"/>
    <property type="evidence" value="ECO:0007669"/>
    <property type="project" value="UniProtKB-KW"/>
</dbReference>
<dbReference type="FunFam" id="3.40.1370.10:FF:000005">
    <property type="entry name" value="39S ribosomal protein L4, mitochondrial"/>
    <property type="match status" value="1"/>
</dbReference>
<dbReference type="STRING" id="70415.A0A5S6QTB9"/>
<evidence type="ECO:0000256" key="6">
    <source>
        <dbReference type="ARBA" id="ARBA00040565"/>
    </source>
</evidence>
<dbReference type="NCBIfam" id="TIGR03953">
    <property type="entry name" value="rplD_bact"/>
    <property type="match status" value="1"/>
</dbReference>
<dbReference type="InterPro" id="IPR002136">
    <property type="entry name" value="Ribosomal_uL4"/>
</dbReference>
<dbReference type="GO" id="GO:0005840">
    <property type="term" value="C:ribosome"/>
    <property type="evidence" value="ECO:0007669"/>
    <property type="project" value="UniProtKB-KW"/>
</dbReference>
<accession>A0A5S6QTB9</accession>
<keyword evidence="4" id="KW-0496">Mitochondrion</keyword>
<sequence length="315" mass="35969">MNHQRSCRRLLNLLKLICNSNSNQATSCDSTVAAKIPSRDVNDLRFDLPSSQWRVDSYNKFLETPEAWVSSLDKVEENRVGLVALHPDIFRVVPRIDILHQNIVWQLNYRSVSFVKALTRGEMPGGGRKPWPQKGTGRARHGSIRSPIWIRGGISHGPRGPRTRFYMLPDAIRLYGLCTALTIKHAQDDLVLVDNFEALPSGDAQYLQDVAESRNWGYSALFVCKDDVAPKNLALACSQIASFNIMPTYGLNCFSMLKHETLVLSMDALEYLQMRILTQLHRRETMLRKYLYKDNKELLLSEGEHDEDDFMTPFV</sequence>
<organism evidence="8 9">
    <name type="scientific">Trichuris muris</name>
    <name type="common">Mouse whipworm</name>
    <dbReference type="NCBI Taxonomy" id="70415"/>
    <lineage>
        <taxon>Eukaryota</taxon>
        <taxon>Metazoa</taxon>
        <taxon>Ecdysozoa</taxon>
        <taxon>Nematoda</taxon>
        <taxon>Enoplea</taxon>
        <taxon>Dorylaimia</taxon>
        <taxon>Trichinellida</taxon>
        <taxon>Trichuridae</taxon>
        <taxon>Trichuris</taxon>
    </lineage>
</organism>
<dbReference type="InterPro" id="IPR013005">
    <property type="entry name" value="Ribosomal_uL4-like"/>
</dbReference>
<dbReference type="SUPFAM" id="SSF52166">
    <property type="entry name" value="Ribosomal protein L4"/>
    <property type="match status" value="1"/>
</dbReference>
<dbReference type="GO" id="GO:0006412">
    <property type="term" value="P:translation"/>
    <property type="evidence" value="ECO:0007669"/>
    <property type="project" value="InterPro"/>
</dbReference>
<keyword evidence="5" id="KW-0687">Ribonucleoprotein</keyword>
<keyword evidence="3" id="KW-0689">Ribosomal protein</keyword>
<dbReference type="PANTHER" id="PTHR10746">
    <property type="entry name" value="50S RIBOSOMAL PROTEIN L4"/>
    <property type="match status" value="1"/>
</dbReference>
<evidence type="ECO:0000256" key="7">
    <source>
        <dbReference type="ARBA" id="ARBA00082711"/>
    </source>
</evidence>
<comment type="similarity">
    <text evidence="2">Belongs to the universal ribosomal protein uL4 family.</text>
</comment>
<dbReference type="Gene3D" id="3.40.1370.10">
    <property type="match status" value="1"/>
</dbReference>
<evidence type="ECO:0000256" key="4">
    <source>
        <dbReference type="ARBA" id="ARBA00023128"/>
    </source>
</evidence>
<evidence type="ECO:0000313" key="9">
    <source>
        <dbReference type="WBParaSite" id="TMUE_2000010379.1"/>
    </source>
</evidence>
<dbReference type="InterPro" id="IPR023574">
    <property type="entry name" value="Ribosomal_uL4_dom_sf"/>
</dbReference>
<dbReference type="AlphaFoldDB" id="A0A5S6QTB9"/>
<dbReference type="WBParaSite" id="TMUE_2000010379.1">
    <property type="protein sequence ID" value="TMUE_2000010379.1"/>
    <property type="gene ID" value="WBGene00293315"/>
</dbReference>
<dbReference type="PANTHER" id="PTHR10746:SF6">
    <property type="entry name" value="LARGE RIBOSOMAL SUBUNIT PROTEIN UL4M"/>
    <property type="match status" value="1"/>
</dbReference>
<evidence type="ECO:0000256" key="3">
    <source>
        <dbReference type="ARBA" id="ARBA00022980"/>
    </source>
</evidence>
<reference evidence="9" key="1">
    <citation type="submission" date="2019-12" db="UniProtKB">
        <authorList>
            <consortium name="WormBaseParasite"/>
        </authorList>
    </citation>
    <scope>IDENTIFICATION</scope>
</reference>
<evidence type="ECO:0000256" key="1">
    <source>
        <dbReference type="ARBA" id="ARBA00004173"/>
    </source>
</evidence>
<dbReference type="Proteomes" id="UP000046395">
    <property type="component" value="Unassembled WGS sequence"/>
</dbReference>
<name>A0A5S6QTB9_TRIMR</name>